<dbReference type="InterPro" id="IPR000763">
    <property type="entry name" value="Catalase_peroxidase"/>
</dbReference>
<accession>A0ABP0KUC1</accession>
<feature type="domain" description="Plant heme peroxidase family profile" evidence="11">
    <location>
        <begin position="102"/>
        <end position="476"/>
    </location>
</feature>
<reference evidence="12 13" key="1">
    <citation type="submission" date="2024-02" db="EMBL/GenBank/DDBJ databases">
        <authorList>
            <person name="Chen Y."/>
            <person name="Shah S."/>
            <person name="Dougan E. K."/>
            <person name="Thang M."/>
            <person name="Chan C."/>
        </authorList>
    </citation>
    <scope>NUCLEOTIDE SEQUENCE [LARGE SCALE GENOMIC DNA]</scope>
</reference>
<dbReference type="Pfam" id="PF00141">
    <property type="entry name" value="peroxidase"/>
    <property type="match status" value="1"/>
</dbReference>
<protein>
    <submittedName>
        <fullName evidence="12">Catalase-peroxidase (CP) (Peroxidase/catalase)</fullName>
    </submittedName>
</protein>
<dbReference type="InterPro" id="IPR019793">
    <property type="entry name" value="Peroxidases_heam-ligand_BS"/>
</dbReference>
<evidence type="ECO:0000256" key="5">
    <source>
        <dbReference type="ARBA" id="ARBA00023002"/>
    </source>
</evidence>
<keyword evidence="2" id="KW-0575">Peroxidase</keyword>
<evidence type="ECO:0000256" key="3">
    <source>
        <dbReference type="ARBA" id="ARBA00022617"/>
    </source>
</evidence>
<feature type="chain" id="PRO_5046373973" evidence="10">
    <location>
        <begin position="20"/>
        <end position="729"/>
    </location>
</feature>
<evidence type="ECO:0000259" key="11">
    <source>
        <dbReference type="PROSITE" id="PS50873"/>
    </source>
</evidence>
<keyword evidence="4" id="KW-0479">Metal-binding</keyword>
<evidence type="ECO:0000256" key="2">
    <source>
        <dbReference type="ARBA" id="ARBA00022559"/>
    </source>
</evidence>
<dbReference type="Gene3D" id="1.10.520.10">
    <property type="match status" value="1"/>
</dbReference>
<evidence type="ECO:0000256" key="8">
    <source>
        <dbReference type="ARBA" id="ARBA00049145"/>
    </source>
</evidence>
<sequence length="729" mass="81126">MAPMFLASLAATVVLSVTAQMRNDDFPFYDLGTIPAWKDLGYLRGTKHEAYHSDLKHLDIPRLYESITKLMVSSKAFWPADGPQDGDIPSYAGLFGRLAWHCSGTFRLVNDTHAAGGCEGARQRHWPENEWRDNTNLDKARGLLGQVKQEFGANISWSDLITFAGTVALKASGGPKTLRFCFGRSDDVDGAKSIPLGVEGVHQCRGSRFCKSNFECPTAFHWPEQNEKDHARCNLTQPDNRQASHSVGLIYVYPEGPELSPTAKGYKPEQVHQRSPRLSALEVRDTFHRRMGWTDRETVALIGGGHTLGRTHGNCNLTGTQWGKGTPYNDVGPYFEASPGTLRGPTDGTCGHGAAAGRGANTVSSGFEGPWTRTPSRWNYDFFHAMLAEEWEPAKSPFGNDQWRTKDRKSKYAKTMRLTADLALVHDETYAAIVKEYASDYAKFDADFADAWYKLMHRSQAHPKEEDLRKEVRFQLDGRLGEAALNAGAKELQMQRTELFQALDTTELKGRKMSGEDAAQCLGFAEQEALEAFDSGDMLPTRGNAHKKASNMAGALAQRLWPRFRDEARWNETSLSISQHQQLGKCFDGRRAGESVADAEFGLRPQELTLKEKLEPSTDLPKVLCKIPVFVYQCPTWATTFAECTEDEELPLWRRTRTKETGVFCWGEPGLYWFGTEPCSAKIWNCSTGACSGYLKSARLCASDLEAKAYPCYFDPTDADAGFHSSSGC</sequence>
<evidence type="ECO:0000256" key="4">
    <source>
        <dbReference type="ARBA" id="ARBA00022723"/>
    </source>
</evidence>
<evidence type="ECO:0000313" key="13">
    <source>
        <dbReference type="Proteomes" id="UP001642464"/>
    </source>
</evidence>
<dbReference type="InterPro" id="IPR010255">
    <property type="entry name" value="Haem_peroxidase_sf"/>
</dbReference>
<evidence type="ECO:0000256" key="10">
    <source>
        <dbReference type="SAM" id="SignalP"/>
    </source>
</evidence>
<comment type="similarity">
    <text evidence="9">Belongs to the peroxidase family.</text>
</comment>
<proteinExistence type="inferred from homology"/>
<keyword evidence="3" id="KW-0349">Heme</keyword>
<organism evidence="12 13">
    <name type="scientific">Durusdinium trenchii</name>
    <dbReference type="NCBI Taxonomy" id="1381693"/>
    <lineage>
        <taxon>Eukaryota</taxon>
        <taxon>Sar</taxon>
        <taxon>Alveolata</taxon>
        <taxon>Dinophyceae</taxon>
        <taxon>Suessiales</taxon>
        <taxon>Symbiodiniaceae</taxon>
        <taxon>Durusdinium</taxon>
    </lineage>
</organism>
<keyword evidence="6" id="KW-0408">Iron</keyword>
<dbReference type="PANTHER" id="PTHR30555:SF0">
    <property type="entry name" value="CATALASE-PEROXIDASE"/>
    <property type="match status" value="1"/>
</dbReference>
<dbReference type="SUPFAM" id="SSF48113">
    <property type="entry name" value="Heme-dependent peroxidases"/>
    <property type="match status" value="1"/>
</dbReference>
<evidence type="ECO:0000313" key="12">
    <source>
        <dbReference type="EMBL" id="CAK9030476.1"/>
    </source>
</evidence>
<dbReference type="InterPro" id="IPR002016">
    <property type="entry name" value="Haem_peroxidase"/>
</dbReference>
<evidence type="ECO:0000256" key="1">
    <source>
        <dbReference type="ARBA" id="ARBA00001970"/>
    </source>
</evidence>
<feature type="signal peptide" evidence="10">
    <location>
        <begin position="1"/>
        <end position="19"/>
    </location>
</feature>
<comment type="caution">
    <text evidence="12">The sequence shown here is derived from an EMBL/GenBank/DDBJ whole genome shotgun (WGS) entry which is preliminary data.</text>
</comment>
<keyword evidence="13" id="KW-1185">Reference proteome</keyword>
<comment type="cofactor">
    <cofactor evidence="1">
        <name>heme b</name>
        <dbReference type="ChEBI" id="CHEBI:60344"/>
    </cofactor>
</comment>
<dbReference type="EMBL" id="CAXAMM010013113">
    <property type="protein sequence ID" value="CAK9030476.1"/>
    <property type="molecule type" value="Genomic_DNA"/>
</dbReference>
<dbReference type="Proteomes" id="UP001642464">
    <property type="component" value="Unassembled WGS sequence"/>
</dbReference>
<dbReference type="PROSITE" id="PS00435">
    <property type="entry name" value="PEROXIDASE_1"/>
    <property type="match status" value="1"/>
</dbReference>
<evidence type="ECO:0000256" key="6">
    <source>
        <dbReference type="ARBA" id="ARBA00023004"/>
    </source>
</evidence>
<name>A0ABP0KUC1_9DINO</name>
<dbReference type="PROSITE" id="PS50873">
    <property type="entry name" value="PEROXIDASE_4"/>
    <property type="match status" value="1"/>
</dbReference>
<comment type="catalytic activity">
    <reaction evidence="8">
        <text>2 H2O2 = O2 + 2 H2O</text>
        <dbReference type="Rhea" id="RHEA:20309"/>
        <dbReference type="ChEBI" id="CHEBI:15377"/>
        <dbReference type="ChEBI" id="CHEBI:15379"/>
        <dbReference type="ChEBI" id="CHEBI:16240"/>
        <dbReference type="EC" id="1.11.1.21"/>
    </reaction>
</comment>
<keyword evidence="10" id="KW-0732">Signal</keyword>
<keyword evidence="7" id="KW-0376">Hydrogen peroxide</keyword>
<keyword evidence="5" id="KW-0560">Oxidoreductase</keyword>
<dbReference type="Gene3D" id="1.10.420.10">
    <property type="entry name" value="Peroxidase, domain 2"/>
    <property type="match status" value="1"/>
</dbReference>
<dbReference type="PANTHER" id="PTHR30555">
    <property type="entry name" value="HYDROPEROXIDASE I, BIFUNCTIONAL CATALASE-PEROXIDASE"/>
    <property type="match status" value="1"/>
</dbReference>
<gene>
    <name evidence="12" type="ORF">SCF082_LOCUS19219</name>
</gene>
<dbReference type="PRINTS" id="PR00458">
    <property type="entry name" value="PEROXIDASE"/>
</dbReference>
<evidence type="ECO:0000256" key="9">
    <source>
        <dbReference type="RuleBase" id="RU004241"/>
    </source>
</evidence>
<evidence type="ECO:0000256" key="7">
    <source>
        <dbReference type="ARBA" id="ARBA00023324"/>
    </source>
</evidence>